<gene>
    <name evidence="2" type="ORF">NPRO_25520</name>
</gene>
<evidence type="ECO:0000313" key="3">
    <source>
        <dbReference type="Proteomes" id="UP000662873"/>
    </source>
</evidence>
<name>A0A809S6L7_9BACT</name>
<organism evidence="2 3">
    <name type="scientific">Candidatus Nitrosymbiomonas proteolyticus</name>
    <dbReference type="NCBI Taxonomy" id="2608984"/>
    <lineage>
        <taxon>Bacteria</taxon>
        <taxon>Bacillati</taxon>
        <taxon>Armatimonadota</taxon>
        <taxon>Armatimonadota incertae sedis</taxon>
        <taxon>Candidatus Nitrosymbiomonas</taxon>
    </lineage>
</organism>
<dbReference type="EMBL" id="AP021858">
    <property type="protein sequence ID" value="BBO24957.1"/>
    <property type="molecule type" value="Genomic_DNA"/>
</dbReference>
<feature type="transmembrane region" description="Helical" evidence="1">
    <location>
        <begin position="77"/>
        <end position="99"/>
    </location>
</feature>
<evidence type="ECO:0000256" key="1">
    <source>
        <dbReference type="SAM" id="Phobius"/>
    </source>
</evidence>
<keyword evidence="1" id="KW-0812">Transmembrane</keyword>
<sequence length="124" mass="12727">MFWAQGLMSLAIWLGFGWALARHLAARRQSIARIPRALRATGGPLLLVGSVAILVPGLSAVHGAGGIGPAAMTPMGWLAVTLIGLATVLTQGVAASWIASHAMQGVTARPSPASINQEQEGPTK</sequence>
<dbReference type="AlphaFoldDB" id="A0A809S6L7"/>
<keyword evidence="1" id="KW-1133">Transmembrane helix</keyword>
<proteinExistence type="predicted"/>
<feature type="transmembrane region" description="Helical" evidence="1">
    <location>
        <begin position="6"/>
        <end position="25"/>
    </location>
</feature>
<dbReference type="Proteomes" id="UP000662873">
    <property type="component" value="Chromosome"/>
</dbReference>
<keyword evidence="1" id="KW-0472">Membrane</keyword>
<accession>A0A809S6L7</accession>
<evidence type="ECO:0000313" key="2">
    <source>
        <dbReference type="EMBL" id="BBO24957.1"/>
    </source>
</evidence>
<protein>
    <submittedName>
        <fullName evidence="2">Uncharacterized protein</fullName>
    </submittedName>
</protein>
<feature type="transmembrane region" description="Helical" evidence="1">
    <location>
        <begin position="45"/>
        <end position="65"/>
    </location>
</feature>
<dbReference type="KEGG" id="npy:NPRO_25520"/>
<reference evidence="2" key="1">
    <citation type="journal article" name="DNA Res.">
        <title>The physiological potential of anammox bacteria as revealed by their core genome structure.</title>
        <authorList>
            <person name="Okubo T."/>
            <person name="Toyoda A."/>
            <person name="Fukuhara K."/>
            <person name="Uchiyama I."/>
            <person name="Harigaya Y."/>
            <person name="Kuroiwa M."/>
            <person name="Suzuki T."/>
            <person name="Murakami Y."/>
            <person name="Suwa Y."/>
            <person name="Takami H."/>
        </authorList>
    </citation>
    <scope>NUCLEOTIDE SEQUENCE</scope>
    <source>
        <strain evidence="2">317325-2</strain>
    </source>
</reference>